<dbReference type="InterPro" id="IPR025533">
    <property type="entry name" value="DUF4419"/>
</dbReference>
<dbReference type="PANTHER" id="PTHR31252">
    <property type="entry name" value="DUF4419 DOMAIN-CONTAINING PROTEIN"/>
    <property type="match status" value="1"/>
</dbReference>
<dbReference type="EMBL" id="JAVHNS010000004">
    <property type="protein sequence ID" value="KAK6358181.1"/>
    <property type="molecule type" value="Genomic_DNA"/>
</dbReference>
<dbReference type="Proteomes" id="UP001373714">
    <property type="component" value="Unassembled WGS sequence"/>
</dbReference>
<keyword evidence="2" id="KW-1185">Reference proteome</keyword>
<sequence length="412" mass="46676">MPVTLRPSTVKPEEYKYNDTRAKSHADILRVPLQKGVPHRCKEVFQSNFNQDIIDSRKIHPSSSAFVYAAMSAYNYHHHLVIRPDDVWITILTQFSLYVNAHAEELRSHFVAHEGKKSLEVNAVGTRYTVDFGALAVQMGELIEQNVIDPDLRTWLVPNFTTTEENDKIVSSVLMMSTLQSYFSYGIGLACGLPGVTMLGEKSDWETLLKKIDKFETFGPEPTLFAKLLRPILKRFVTCFEDPESPEMKDFWQTVVSRHGGGSGPRYIGGWITAFCLWTNTGKLQYNTERTSWGQKVETLSLDGETFGLIEDSDVTGAYAHVPVKLNDNGEKIDTIMLAGMVAIESRPAVERDEKWELKNSQLKAEGKKYEGPECPVIQPLPGWWIFQEEEGEDPNSEEAILRRMMARFGQS</sequence>
<comment type="caution">
    <text evidence="1">The sequence shown here is derived from an EMBL/GenBank/DDBJ whole genome shotgun (WGS) entry which is preliminary data.</text>
</comment>
<dbReference type="PANTHER" id="PTHR31252:SF11">
    <property type="entry name" value="DUF4419 DOMAIN-CONTAINING PROTEIN"/>
    <property type="match status" value="1"/>
</dbReference>
<reference evidence="1 2" key="1">
    <citation type="submission" date="2019-10" db="EMBL/GenBank/DDBJ databases">
        <authorList>
            <person name="Palmer J.M."/>
        </authorList>
    </citation>
    <scope>NUCLEOTIDE SEQUENCE [LARGE SCALE GENOMIC DNA]</scope>
    <source>
        <strain evidence="1 2">TWF730</strain>
    </source>
</reference>
<dbReference type="AlphaFoldDB" id="A0AAV9VAM8"/>
<name>A0AAV9VAM8_9PEZI</name>
<organism evidence="1 2">
    <name type="scientific">Orbilia blumenaviensis</name>
    <dbReference type="NCBI Taxonomy" id="1796055"/>
    <lineage>
        <taxon>Eukaryota</taxon>
        <taxon>Fungi</taxon>
        <taxon>Dikarya</taxon>
        <taxon>Ascomycota</taxon>
        <taxon>Pezizomycotina</taxon>
        <taxon>Orbiliomycetes</taxon>
        <taxon>Orbiliales</taxon>
        <taxon>Orbiliaceae</taxon>
        <taxon>Orbilia</taxon>
    </lineage>
</organism>
<evidence type="ECO:0000313" key="2">
    <source>
        <dbReference type="Proteomes" id="UP001373714"/>
    </source>
</evidence>
<evidence type="ECO:0000313" key="1">
    <source>
        <dbReference type="EMBL" id="KAK6358181.1"/>
    </source>
</evidence>
<proteinExistence type="predicted"/>
<accession>A0AAV9VAM8</accession>
<gene>
    <name evidence="1" type="ORF">TWF730_007534</name>
</gene>
<protein>
    <submittedName>
        <fullName evidence="1">Uncharacterized protein</fullName>
    </submittedName>
</protein>
<dbReference type="Pfam" id="PF14388">
    <property type="entry name" value="DUF4419"/>
    <property type="match status" value="1"/>
</dbReference>